<feature type="compositionally biased region" description="Pro residues" evidence="1">
    <location>
        <begin position="46"/>
        <end position="57"/>
    </location>
</feature>
<protein>
    <submittedName>
        <fullName evidence="2">Uncharacterized protein</fullName>
    </submittedName>
</protein>
<dbReference type="EMBL" id="KV425942">
    <property type="protein sequence ID" value="KZV96452.1"/>
    <property type="molecule type" value="Genomic_DNA"/>
</dbReference>
<organism evidence="2 3">
    <name type="scientific">Exidia glandulosa HHB12029</name>
    <dbReference type="NCBI Taxonomy" id="1314781"/>
    <lineage>
        <taxon>Eukaryota</taxon>
        <taxon>Fungi</taxon>
        <taxon>Dikarya</taxon>
        <taxon>Basidiomycota</taxon>
        <taxon>Agaricomycotina</taxon>
        <taxon>Agaricomycetes</taxon>
        <taxon>Auriculariales</taxon>
        <taxon>Exidiaceae</taxon>
        <taxon>Exidia</taxon>
    </lineage>
</organism>
<evidence type="ECO:0000313" key="2">
    <source>
        <dbReference type="EMBL" id="KZV96452.1"/>
    </source>
</evidence>
<sequence>MRRRNRAGSSHRASRFSLSRRVDPDAPRKPPPLIRAAHKGRSTPLAPAPLGPLPPSCAPSRTCRGARVRRRPRYAPRRNHLAQALAQRLQRLSEEFLSSRAPQQSGARSPRLLTSQRSSDDLGTAQGPGAALLSPHRGREAALFRQGIWLRRGQDASQVHHRCRIRRPVQACAYLRRTRARV</sequence>
<feature type="compositionally biased region" description="Polar residues" evidence="1">
    <location>
        <begin position="100"/>
        <end position="117"/>
    </location>
</feature>
<evidence type="ECO:0000313" key="3">
    <source>
        <dbReference type="Proteomes" id="UP000077266"/>
    </source>
</evidence>
<feature type="compositionally biased region" description="Basic residues" evidence="1">
    <location>
        <begin position="64"/>
        <end position="79"/>
    </location>
</feature>
<dbReference type="Proteomes" id="UP000077266">
    <property type="component" value="Unassembled WGS sequence"/>
</dbReference>
<gene>
    <name evidence="2" type="ORF">EXIGLDRAFT_423797</name>
</gene>
<feature type="region of interest" description="Disordered" evidence="1">
    <location>
        <begin position="98"/>
        <end position="137"/>
    </location>
</feature>
<dbReference type="InParanoid" id="A0A165KJW8"/>
<keyword evidence="3" id="KW-1185">Reference proteome</keyword>
<name>A0A165KJW8_EXIGL</name>
<accession>A0A165KJW8</accession>
<proteinExistence type="predicted"/>
<dbReference type="AlphaFoldDB" id="A0A165KJW8"/>
<reference evidence="2 3" key="1">
    <citation type="journal article" date="2016" name="Mol. Biol. Evol.">
        <title>Comparative Genomics of Early-Diverging Mushroom-Forming Fungi Provides Insights into the Origins of Lignocellulose Decay Capabilities.</title>
        <authorList>
            <person name="Nagy L.G."/>
            <person name="Riley R."/>
            <person name="Tritt A."/>
            <person name="Adam C."/>
            <person name="Daum C."/>
            <person name="Floudas D."/>
            <person name="Sun H."/>
            <person name="Yadav J.S."/>
            <person name="Pangilinan J."/>
            <person name="Larsson K.H."/>
            <person name="Matsuura K."/>
            <person name="Barry K."/>
            <person name="Labutti K."/>
            <person name="Kuo R."/>
            <person name="Ohm R.A."/>
            <person name="Bhattacharya S.S."/>
            <person name="Shirouzu T."/>
            <person name="Yoshinaga Y."/>
            <person name="Martin F.M."/>
            <person name="Grigoriev I.V."/>
            <person name="Hibbett D.S."/>
        </authorList>
    </citation>
    <scope>NUCLEOTIDE SEQUENCE [LARGE SCALE GENOMIC DNA]</scope>
    <source>
        <strain evidence="2 3">HHB12029</strain>
    </source>
</reference>
<evidence type="ECO:0000256" key="1">
    <source>
        <dbReference type="SAM" id="MobiDB-lite"/>
    </source>
</evidence>
<feature type="region of interest" description="Disordered" evidence="1">
    <location>
        <begin position="1"/>
        <end position="79"/>
    </location>
</feature>